<dbReference type="InterPro" id="IPR025293">
    <property type="entry name" value="YfiR/HmsC-like"/>
</dbReference>
<reference evidence="2 3" key="1">
    <citation type="submission" date="2023-07" db="EMBL/GenBank/DDBJ databases">
        <title>Sorghum-associated microbial communities from plants grown in Nebraska, USA.</title>
        <authorList>
            <person name="Schachtman D."/>
        </authorList>
    </citation>
    <scope>NUCLEOTIDE SEQUENCE [LARGE SCALE GENOMIC DNA]</scope>
    <source>
        <strain evidence="2 3">4138</strain>
    </source>
</reference>
<feature type="signal peptide" evidence="1">
    <location>
        <begin position="1"/>
        <end position="35"/>
    </location>
</feature>
<keyword evidence="1" id="KW-0732">Signal</keyword>
<evidence type="ECO:0000313" key="2">
    <source>
        <dbReference type="EMBL" id="MDR7120736.1"/>
    </source>
</evidence>
<dbReference type="Proteomes" id="UP001257909">
    <property type="component" value="Unassembled WGS sequence"/>
</dbReference>
<organism evidence="2 3">
    <name type="scientific">Rheinheimera soli</name>
    <dbReference type="NCBI Taxonomy" id="443616"/>
    <lineage>
        <taxon>Bacteria</taxon>
        <taxon>Pseudomonadati</taxon>
        <taxon>Pseudomonadota</taxon>
        <taxon>Gammaproteobacteria</taxon>
        <taxon>Chromatiales</taxon>
        <taxon>Chromatiaceae</taxon>
        <taxon>Rheinheimera</taxon>
    </lineage>
</organism>
<protein>
    <recommendedName>
        <fullName evidence="4">YfiR family protein</fullName>
    </recommendedName>
</protein>
<dbReference type="Pfam" id="PF13689">
    <property type="entry name" value="DUF4154"/>
    <property type="match status" value="1"/>
</dbReference>
<feature type="chain" id="PRO_5046235502" description="YfiR family protein" evidence="1">
    <location>
        <begin position="36"/>
        <end position="197"/>
    </location>
</feature>
<gene>
    <name evidence="2" type="ORF">J2W69_001674</name>
</gene>
<name>A0ABU1VYE1_9GAMM</name>
<evidence type="ECO:0000313" key="3">
    <source>
        <dbReference type="Proteomes" id="UP001257909"/>
    </source>
</evidence>
<sequence>MASKRKIYFYPAFISLTLTGLLSVFAFGWVAPASAAMDAAPMDDQRFSAMQAAYIYNIAKFFEWPAQPGQSTFDICLLGEKNEVLLSQLQKGTEKRQLQQLPVRILQIDNSGSSTEASQCKVLYFTQTPEGSGFTDLPQLHHQQVLRISAPYVSASPYSQVDMELEGNRIVLYVKAQALTESGLQAKAAFLSIAKQR</sequence>
<evidence type="ECO:0008006" key="4">
    <source>
        <dbReference type="Google" id="ProtNLM"/>
    </source>
</evidence>
<dbReference type="EMBL" id="JAVDWR010000004">
    <property type="protein sequence ID" value="MDR7120736.1"/>
    <property type="molecule type" value="Genomic_DNA"/>
</dbReference>
<comment type="caution">
    <text evidence="2">The sequence shown here is derived from an EMBL/GenBank/DDBJ whole genome shotgun (WGS) entry which is preliminary data.</text>
</comment>
<keyword evidence="3" id="KW-1185">Reference proteome</keyword>
<proteinExistence type="predicted"/>
<dbReference type="RefSeq" id="WP_310276616.1">
    <property type="nucleotide sequence ID" value="NZ_JAVDWR010000004.1"/>
</dbReference>
<evidence type="ECO:0000256" key="1">
    <source>
        <dbReference type="SAM" id="SignalP"/>
    </source>
</evidence>
<accession>A0ABU1VYE1</accession>